<dbReference type="Pfam" id="PF00561">
    <property type="entry name" value="Abhydrolase_1"/>
    <property type="match status" value="1"/>
</dbReference>
<evidence type="ECO:0000313" key="4">
    <source>
        <dbReference type="Proteomes" id="UP000268350"/>
    </source>
</evidence>
<dbReference type="GO" id="GO:0055088">
    <property type="term" value="P:lipid homeostasis"/>
    <property type="evidence" value="ECO:0007669"/>
    <property type="project" value="TreeGrafter"/>
</dbReference>
<dbReference type="OrthoDB" id="7457040at2759"/>
<dbReference type="Proteomes" id="UP000268350">
    <property type="component" value="Unassembled WGS sequence"/>
</dbReference>
<comment type="similarity">
    <text evidence="1">Belongs to the peptidase S33 family. ABHD4/ABHD5 subfamily.</text>
</comment>
<dbReference type="GO" id="GO:0005811">
    <property type="term" value="C:lipid droplet"/>
    <property type="evidence" value="ECO:0007669"/>
    <property type="project" value="TreeGrafter"/>
</dbReference>
<dbReference type="EMBL" id="OUUW01000010">
    <property type="protein sequence ID" value="SPP85788.1"/>
    <property type="molecule type" value="Genomic_DNA"/>
</dbReference>
<dbReference type="SUPFAM" id="SSF53474">
    <property type="entry name" value="alpha/beta-Hydrolases"/>
    <property type="match status" value="1"/>
</dbReference>
<dbReference type="InterPro" id="IPR000639">
    <property type="entry name" value="Epox_hydrolase-like"/>
</dbReference>
<protein>
    <submittedName>
        <fullName evidence="3">Blast:1-acylglycerol-3-phosphate O-acyltransferase ABHD5</fullName>
    </submittedName>
</protein>
<organism evidence="3 4">
    <name type="scientific">Drosophila guanche</name>
    <name type="common">Fruit fly</name>
    <dbReference type="NCBI Taxonomy" id="7266"/>
    <lineage>
        <taxon>Eukaryota</taxon>
        <taxon>Metazoa</taxon>
        <taxon>Ecdysozoa</taxon>
        <taxon>Arthropoda</taxon>
        <taxon>Hexapoda</taxon>
        <taxon>Insecta</taxon>
        <taxon>Pterygota</taxon>
        <taxon>Neoptera</taxon>
        <taxon>Endopterygota</taxon>
        <taxon>Diptera</taxon>
        <taxon>Brachycera</taxon>
        <taxon>Muscomorpha</taxon>
        <taxon>Ephydroidea</taxon>
        <taxon>Drosophilidae</taxon>
        <taxon>Drosophila</taxon>
        <taxon>Sophophora</taxon>
    </lineage>
</organism>
<sequence>MTFCVGLFLNTKVFEIFKLSSPETPKIWQMAASGGGIGGKKTEPLPLIEPRKKWSSSEILDWLFVWSLSSEQKLREAEKNLLGHLATPYQCFYINIGHVVGKSDRIWTLAMNTEETKHVPLVALHGRGSALGSWLLNLDALASQRPVFAIDMLGFGRSSRPMFSAKADLCEMQMVLALELWREEMRLPQMILLGHCLGAFVATSYALAYPHRVKHLILAEPWGFEATPSKALDMLNLISSFLNPYWVLWSVGPLASILLNHTDPHPRLKEQFRALLEDDLNHYLQQCKAFDPSGESAFQTLAQGQVSSHVREHWQRQSLMERTNELPSNVGFTFICGTQSPMYALPHLAIVQGSGHYVHLEEPEEFNHHVLTICHTIDV</sequence>
<evidence type="ECO:0000259" key="2">
    <source>
        <dbReference type="Pfam" id="PF00561"/>
    </source>
</evidence>
<dbReference type="GO" id="GO:0052689">
    <property type="term" value="F:carboxylic ester hydrolase activity"/>
    <property type="evidence" value="ECO:0007669"/>
    <property type="project" value="TreeGrafter"/>
</dbReference>
<dbReference type="OMA" id="LNICHTI"/>
<dbReference type="GO" id="GO:0006654">
    <property type="term" value="P:phosphatidic acid biosynthetic process"/>
    <property type="evidence" value="ECO:0007669"/>
    <property type="project" value="TreeGrafter"/>
</dbReference>
<feature type="domain" description="AB hydrolase-1" evidence="2">
    <location>
        <begin position="120"/>
        <end position="228"/>
    </location>
</feature>
<dbReference type="PANTHER" id="PTHR42886">
    <property type="entry name" value="RE40534P-RELATED"/>
    <property type="match status" value="1"/>
</dbReference>
<evidence type="ECO:0000256" key="1">
    <source>
        <dbReference type="ARBA" id="ARBA00038097"/>
    </source>
</evidence>
<proteinExistence type="inferred from homology"/>
<keyword evidence="3" id="KW-0012">Acyltransferase</keyword>
<reference evidence="4" key="1">
    <citation type="submission" date="2018-01" db="EMBL/GenBank/DDBJ databases">
        <authorList>
            <person name="Alioto T."/>
            <person name="Alioto T."/>
        </authorList>
    </citation>
    <scope>NUCLEOTIDE SEQUENCE [LARGE SCALE GENOMIC DNA]</scope>
</reference>
<evidence type="ECO:0000313" key="3">
    <source>
        <dbReference type="EMBL" id="SPP85788.1"/>
    </source>
</evidence>
<dbReference type="GO" id="GO:0042171">
    <property type="term" value="F:lysophosphatidic acid acyltransferase activity"/>
    <property type="evidence" value="ECO:0007669"/>
    <property type="project" value="TreeGrafter"/>
</dbReference>
<dbReference type="PANTHER" id="PTHR42886:SF29">
    <property type="entry name" value="PUMMELIG, ISOFORM A"/>
    <property type="match status" value="1"/>
</dbReference>
<dbReference type="AlphaFoldDB" id="A0A3B0KPL5"/>
<dbReference type="GO" id="GO:0005739">
    <property type="term" value="C:mitochondrion"/>
    <property type="evidence" value="ECO:0007669"/>
    <property type="project" value="TreeGrafter"/>
</dbReference>
<dbReference type="STRING" id="7266.A0A3B0KPL5"/>
<name>A0A3B0KPL5_DROGU</name>
<dbReference type="InterPro" id="IPR000073">
    <property type="entry name" value="AB_hydrolase_1"/>
</dbReference>
<dbReference type="PRINTS" id="PR00412">
    <property type="entry name" value="EPOXHYDRLASE"/>
</dbReference>
<accession>A0A3B0KPL5</accession>
<gene>
    <name evidence="3" type="ORF">DGUA_6G004328</name>
</gene>
<keyword evidence="3" id="KW-0808">Transferase</keyword>
<dbReference type="InterPro" id="IPR029058">
    <property type="entry name" value="AB_hydrolase_fold"/>
</dbReference>
<dbReference type="Gene3D" id="3.40.50.1820">
    <property type="entry name" value="alpha/beta hydrolase"/>
    <property type="match status" value="1"/>
</dbReference>
<keyword evidence="4" id="KW-1185">Reference proteome</keyword>
<dbReference type="PRINTS" id="PR00111">
    <property type="entry name" value="ABHYDROLASE"/>
</dbReference>